<proteinExistence type="inferred from homology"/>
<dbReference type="RefSeq" id="WP_073059609.1">
    <property type="nucleotide sequence ID" value="NZ_FQUS01000003.1"/>
</dbReference>
<evidence type="ECO:0000256" key="2">
    <source>
        <dbReference type="ARBA" id="ARBA00022801"/>
    </source>
</evidence>
<dbReference type="InterPro" id="IPR029055">
    <property type="entry name" value="Ntn_hydrolases_N"/>
</dbReference>
<dbReference type="Gene3D" id="3.60.20.10">
    <property type="entry name" value="Glutamine Phosphoribosylpyrophosphate, subunit 1, domain 1"/>
    <property type="match status" value="1"/>
</dbReference>
<dbReference type="InterPro" id="IPR023343">
    <property type="entry name" value="Penicillin_amidase_dom1"/>
</dbReference>
<keyword evidence="5" id="KW-0106">Calcium</keyword>
<dbReference type="InterPro" id="IPR002692">
    <property type="entry name" value="S45"/>
</dbReference>
<dbReference type="SUPFAM" id="SSF56235">
    <property type="entry name" value="N-terminal nucleophile aminohydrolases (Ntn hydrolases)"/>
    <property type="match status" value="1"/>
</dbReference>
<comment type="cofactor">
    <cofactor evidence="5">
        <name>Ca(2+)</name>
        <dbReference type="ChEBI" id="CHEBI:29108"/>
    </cofactor>
    <text evidence="5">Binds 1 Ca(2+) ion per dimer.</text>
</comment>
<dbReference type="Gene3D" id="1.10.1400.10">
    <property type="match status" value="1"/>
</dbReference>
<dbReference type="InterPro" id="IPR014395">
    <property type="entry name" value="Pen/GL7ACA/AHL_acylase"/>
</dbReference>
<dbReference type="Proteomes" id="UP000184041">
    <property type="component" value="Unassembled WGS sequence"/>
</dbReference>
<accession>A0A1M4W4F2</accession>
<dbReference type="InterPro" id="IPR043147">
    <property type="entry name" value="Penicillin_amidase_A-knob"/>
</dbReference>
<evidence type="ECO:0000313" key="7">
    <source>
        <dbReference type="Proteomes" id="UP000184041"/>
    </source>
</evidence>
<protein>
    <submittedName>
        <fullName evidence="6">Penicillin amidase</fullName>
    </submittedName>
</protein>
<keyword evidence="7" id="KW-1185">Reference proteome</keyword>
<dbReference type="GO" id="GO:0017000">
    <property type="term" value="P:antibiotic biosynthetic process"/>
    <property type="evidence" value="ECO:0007669"/>
    <property type="project" value="InterPro"/>
</dbReference>
<dbReference type="GO" id="GO:0016811">
    <property type="term" value="F:hydrolase activity, acting on carbon-nitrogen (but not peptide) bonds, in linear amides"/>
    <property type="evidence" value="ECO:0007669"/>
    <property type="project" value="InterPro"/>
</dbReference>
<evidence type="ECO:0000256" key="1">
    <source>
        <dbReference type="ARBA" id="ARBA00006586"/>
    </source>
</evidence>
<dbReference type="STRING" id="1194090.SAMN05443144_103118"/>
<evidence type="ECO:0000256" key="4">
    <source>
        <dbReference type="PIRSR" id="PIRSR001227-1"/>
    </source>
</evidence>
<comment type="similarity">
    <text evidence="1">Belongs to the peptidase S45 family.</text>
</comment>
<evidence type="ECO:0000256" key="5">
    <source>
        <dbReference type="PIRSR" id="PIRSR001227-2"/>
    </source>
</evidence>
<sequence>MANHVIRLLVSAAATLLLFWLLSIGVGPAPPLGPFLNPATGFWANAVTDKPADRITTLPAGALADTVGIHVDKHNIPHIFAANDRDLYFAQGYITARDRLWQMEFQTHAAAGRLSEIIGPGALEYDRYRRRIGMVYAAEQAREEMLGHPETAAAVRAYADGVNAWINELGKADYPLEYKILDYEPERWTPLKTALLLKSMTYTLAGSNQDLQMSNTRAFFGDAFIRQVLDPDPRLNDPVIPAGTEWSFDPIPVQKPDSTFRPSVVDDIPPFRPDPLNGSNNWAVSGSKTASGYPLLANDPHLNMTLPSIWYAVQLHSPAQNVMGVSLPGAPSVIVGFNEEVAWGTTNVSADVWDWYEMTFRDSTLSEYRYDGTWRSTQKRVEQIEVRGQETVVDTVVYTHHGPVVQTSGKEPMRSHIPKFHAMRWIAYEPSNELRYFLDINKAENYEDYRRALTHYRSPAQNWVFADSSDIALTVAGRYPLKWEQQGRFVSDGSDPRYDWQGWIPFDHIPSVRNPKRGFVSSANQDPTGDAYPYYLDDDFAPYERGRRINDRLAGMDDITPEDMQQLQMDTYSYHARTVLPRLLEDLKGHTLSGRKREALQKLTSWNYENKGDLIAPSLFAYWWEALEAAIWDDEYHAIDAPMERPARDQTARMILADSAARWYDDMNTVETETLDDLIEQSFHRAFRQLSREFGSFGEHWKWGYVNNTNIGHLARVPGLGRREVFTGGAAESVNAVRGSHGPSWRMVVELGPRPRAYGIYPGGQSGNPGSPHYDDMIDEWTKGTLYPLWFPKQQPARADSVAYSIVLRKP</sequence>
<name>A0A1M4W4F2_9BACT</name>
<gene>
    <name evidence="6" type="ORF">SAMN05443144_103118</name>
</gene>
<organism evidence="6 7">
    <name type="scientific">Fodinibius roseus</name>
    <dbReference type="NCBI Taxonomy" id="1194090"/>
    <lineage>
        <taxon>Bacteria</taxon>
        <taxon>Pseudomonadati</taxon>
        <taxon>Balneolota</taxon>
        <taxon>Balneolia</taxon>
        <taxon>Balneolales</taxon>
        <taxon>Balneolaceae</taxon>
        <taxon>Fodinibius</taxon>
    </lineage>
</organism>
<dbReference type="Pfam" id="PF01804">
    <property type="entry name" value="Penicil_amidase"/>
    <property type="match status" value="1"/>
</dbReference>
<dbReference type="PANTHER" id="PTHR34218:SF4">
    <property type="entry name" value="ACYL-HOMOSERINE LACTONE ACYLASE QUIP"/>
    <property type="match status" value="1"/>
</dbReference>
<dbReference type="Gene3D" id="1.10.439.10">
    <property type="entry name" value="Penicillin Amidohydrolase, domain 1"/>
    <property type="match status" value="1"/>
</dbReference>
<evidence type="ECO:0000313" key="6">
    <source>
        <dbReference type="EMBL" id="SHE76106.1"/>
    </source>
</evidence>
<dbReference type="EMBL" id="FQUS01000003">
    <property type="protein sequence ID" value="SHE76106.1"/>
    <property type="molecule type" value="Genomic_DNA"/>
</dbReference>
<feature type="binding site" evidence="5">
    <location>
        <position position="351"/>
    </location>
    <ligand>
        <name>Ca(2+)</name>
        <dbReference type="ChEBI" id="CHEBI:29108"/>
    </ligand>
</feature>
<dbReference type="PANTHER" id="PTHR34218">
    <property type="entry name" value="PEPTIDASE S45 PENICILLIN AMIDASE"/>
    <property type="match status" value="1"/>
</dbReference>
<dbReference type="OrthoDB" id="9759796at2"/>
<keyword evidence="3" id="KW-0865">Zymogen</keyword>
<dbReference type="CDD" id="cd03747">
    <property type="entry name" value="Ntn_PGA_like"/>
    <property type="match status" value="1"/>
</dbReference>
<evidence type="ECO:0000256" key="3">
    <source>
        <dbReference type="ARBA" id="ARBA00023145"/>
    </source>
</evidence>
<feature type="binding site" evidence="5">
    <location>
        <position position="354"/>
    </location>
    <ligand>
        <name>Ca(2+)</name>
        <dbReference type="ChEBI" id="CHEBI:29108"/>
    </ligand>
</feature>
<dbReference type="PIRSF" id="PIRSF001227">
    <property type="entry name" value="Pen_acylase"/>
    <property type="match status" value="1"/>
</dbReference>
<keyword evidence="5" id="KW-0479">Metal-binding</keyword>
<dbReference type="Gene3D" id="2.30.120.10">
    <property type="match status" value="1"/>
</dbReference>
<dbReference type="AlphaFoldDB" id="A0A1M4W4F2"/>
<dbReference type="GO" id="GO:0046872">
    <property type="term" value="F:metal ion binding"/>
    <property type="evidence" value="ECO:0007669"/>
    <property type="project" value="UniProtKB-KW"/>
</dbReference>
<dbReference type="InterPro" id="IPR043146">
    <property type="entry name" value="Penicillin_amidase_N_B-knob"/>
</dbReference>
<feature type="active site" description="Nucleophile" evidence="4">
    <location>
        <position position="279"/>
    </location>
</feature>
<keyword evidence="2" id="KW-0378">Hydrolase</keyword>
<reference evidence="6 7" key="1">
    <citation type="submission" date="2016-11" db="EMBL/GenBank/DDBJ databases">
        <authorList>
            <person name="Jaros S."/>
            <person name="Januszkiewicz K."/>
            <person name="Wedrychowicz H."/>
        </authorList>
    </citation>
    <scope>NUCLEOTIDE SEQUENCE [LARGE SCALE GENOMIC DNA]</scope>
    <source>
        <strain evidence="6 7">DSM 21986</strain>
    </source>
</reference>